<dbReference type="OrthoDB" id="20837at2"/>
<dbReference type="GO" id="GO:0016491">
    <property type="term" value="F:oxidoreductase activity"/>
    <property type="evidence" value="ECO:0007669"/>
    <property type="project" value="InterPro"/>
</dbReference>
<keyword evidence="3" id="KW-1185">Reference proteome</keyword>
<dbReference type="PANTHER" id="PTHR42923:SF17">
    <property type="entry name" value="AMINE OXIDASE DOMAIN-CONTAINING PROTEIN"/>
    <property type="match status" value="1"/>
</dbReference>
<dbReference type="SUPFAM" id="SSF51905">
    <property type="entry name" value="FAD/NAD(P)-binding domain"/>
    <property type="match status" value="1"/>
</dbReference>
<dbReference type="EMBL" id="POSP01000003">
    <property type="protein sequence ID" value="PND38497.1"/>
    <property type="molecule type" value="Genomic_DNA"/>
</dbReference>
<dbReference type="Gene3D" id="3.30.70.1990">
    <property type="match status" value="1"/>
</dbReference>
<organism evidence="2 3">
    <name type="scientific">Kinneretia aquatilis</name>
    <dbReference type="NCBI Taxonomy" id="2070761"/>
    <lineage>
        <taxon>Bacteria</taxon>
        <taxon>Pseudomonadati</taxon>
        <taxon>Pseudomonadota</taxon>
        <taxon>Betaproteobacteria</taxon>
        <taxon>Burkholderiales</taxon>
        <taxon>Sphaerotilaceae</taxon>
        <taxon>Roseateles</taxon>
    </lineage>
</organism>
<accession>A0A2N8KYG2</accession>
<protein>
    <submittedName>
        <fullName evidence="2">NAD/FAD-binding protein</fullName>
    </submittedName>
</protein>
<dbReference type="Gene3D" id="1.10.405.20">
    <property type="match status" value="1"/>
</dbReference>
<feature type="domain" description="Amine oxidase" evidence="1">
    <location>
        <begin position="155"/>
        <end position="429"/>
    </location>
</feature>
<evidence type="ECO:0000313" key="2">
    <source>
        <dbReference type="EMBL" id="PND38497.1"/>
    </source>
</evidence>
<gene>
    <name evidence="2" type="ORF">C1O66_13845</name>
</gene>
<sequence>MPHSVAFKPSHVPLLGDSATGFFTQTTGLLSRLSQDDAGLCKALQTSAAAFAQTNTSVGCNRFQSQDLPCVGAEISEPFSSSSLPPSLAPRRLATSFIPRASSHAGSPSLLRQATGAADSHATDLLPWLRQLGAPQFPDALPPNARRVAVVGSGIAGLSAAWALSSQARVTLFEANDYFGGHTHTVDVELQGTSHGVDTGFLVFNERTYPLLIQLFGQLGVEVAPSDMSFSVQAPGSQLEWSGSNLNTVFAQRRNLLRPDFWRMLSDLTRFNRVCTELARSGQERALAQPIGEFLDEQRFSAAFRDWYLLPMVACIWSCPTAQMLSFPISTLIRFCHNHGLLQVTNRPQWFTVRGGARHYVDKLLPRIADARLNSPVQAVSRQADGSVLVHSKAGSERFDAVVMASHSDQSLRLLDQPSALERQVLGAIAYHRNRAVLHTDAGLLPQRQRAWAAWNYEHGGSRPGAEQSAVCLHYLLNRLQPLPWQQPVVVSLNPVREPKASQVLGEFDYAHPVFDRAAVAAQSRVAQMQGEGQVWFCGAWTRYGFHEDGLLSGLGVARALTQRWAEQAA</sequence>
<evidence type="ECO:0000259" key="1">
    <source>
        <dbReference type="Pfam" id="PF01593"/>
    </source>
</evidence>
<dbReference type="Proteomes" id="UP000235916">
    <property type="component" value="Unassembled WGS sequence"/>
</dbReference>
<comment type="caution">
    <text evidence="2">The sequence shown here is derived from an EMBL/GenBank/DDBJ whole genome shotgun (WGS) entry which is preliminary data.</text>
</comment>
<dbReference type="Gene3D" id="3.50.50.60">
    <property type="entry name" value="FAD/NAD(P)-binding domain"/>
    <property type="match status" value="1"/>
</dbReference>
<dbReference type="InterPro" id="IPR050464">
    <property type="entry name" value="Zeta_carotene_desat/Oxidored"/>
</dbReference>
<name>A0A2N8KYG2_9BURK</name>
<dbReference type="FunFam" id="1.10.405.20:FF:000001">
    <property type="entry name" value="Amine oxidase"/>
    <property type="match status" value="1"/>
</dbReference>
<evidence type="ECO:0000313" key="3">
    <source>
        <dbReference type="Proteomes" id="UP000235916"/>
    </source>
</evidence>
<dbReference type="InterPro" id="IPR002937">
    <property type="entry name" value="Amino_oxidase"/>
</dbReference>
<dbReference type="InterPro" id="IPR036188">
    <property type="entry name" value="FAD/NAD-bd_sf"/>
</dbReference>
<proteinExistence type="predicted"/>
<reference evidence="2 3" key="1">
    <citation type="submission" date="2018-01" db="EMBL/GenBank/DDBJ databases">
        <title>Draft genome sequence of Paucibacter aquatile CR182 isolated from freshwater of the Nakdong River.</title>
        <authorList>
            <person name="Choi A."/>
            <person name="Chung E.J."/>
        </authorList>
    </citation>
    <scope>NUCLEOTIDE SEQUENCE [LARGE SCALE GENOMIC DNA]</scope>
    <source>
        <strain evidence="2 3">CR182</strain>
    </source>
</reference>
<dbReference type="Pfam" id="PF01593">
    <property type="entry name" value="Amino_oxidase"/>
    <property type="match status" value="1"/>
</dbReference>
<dbReference type="AlphaFoldDB" id="A0A2N8KYG2"/>
<dbReference type="PANTHER" id="PTHR42923">
    <property type="entry name" value="PROTOPORPHYRINOGEN OXIDASE"/>
    <property type="match status" value="1"/>
</dbReference>